<dbReference type="PANTHER" id="PTHR31836">
    <property type="match status" value="1"/>
</dbReference>
<evidence type="ECO:0000313" key="3">
    <source>
        <dbReference type="EMBL" id="EPE30660.1"/>
    </source>
</evidence>
<dbReference type="eggNOG" id="ENOG502S6X4">
    <property type="taxonomic scope" value="Eukaryota"/>
</dbReference>
<dbReference type="AlphaFoldDB" id="S3CYI0"/>
<dbReference type="RefSeq" id="XP_008082071.1">
    <property type="nucleotide sequence ID" value="XM_008083880.1"/>
</dbReference>
<dbReference type="STRING" id="1116229.S3CYI0"/>
<organism evidence="3 4">
    <name type="scientific">Glarea lozoyensis (strain ATCC 20868 / MF5171)</name>
    <dbReference type="NCBI Taxonomy" id="1116229"/>
    <lineage>
        <taxon>Eukaryota</taxon>
        <taxon>Fungi</taxon>
        <taxon>Dikarya</taxon>
        <taxon>Ascomycota</taxon>
        <taxon>Pezizomycotina</taxon>
        <taxon>Leotiomycetes</taxon>
        <taxon>Helotiales</taxon>
        <taxon>Helotiaceae</taxon>
        <taxon>Glarea</taxon>
    </lineage>
</organism>
<dbReference type="Gene3D" id="2.40.40.10">
    <property type="entry name" value="RlpA-like domain"/>
    <property type="match status" value="1"/>
</dbReference>
<evidence type="ECO:0000313" key="4">
    <source>
        <dbReference type="Proteomes" id="UP000016922"/>
    </source>
</evidence>
<keyword evidence="4" id="KW-1185">Reference proteome</keyword>
<accession>S3CYI0</accession>
<dbReference type="OrthoDB" id="406505at2759"/>
<reference evidence="3 4" key="1">
    <citation type="journal article" date="2013" name="BMC Genomics">
        <title>Genomics-driven discovery of the pneumocandin biosynthetic gene cluster in the fungus Glarea lozoyensis.</title>
        <authorList>
            <person name="Chen L."/>
            <person name="Yue Q."/>
            <person name="Zhang X."/>
            <person name="Xiang M."/>
            <person name="Wang C."/>
            <person name="Li S."/>
            <person name="Che Y."/>
            <person name="Ortiz-Lopez F.J."/>
            <person name="Bills G.F."/>
            <person name="Liu X."/>
            <person name="An Z."/>
        </authorList>
    </citation>
    <scope>NUCLEOTIDE SEQUENCE [LARGE SCALE GENOMIC DNA]</scope>
    <source>
        <strain evidence="4">ATCC 20868 / MF5171</strain>
    </source>
</reference>
<feature type="signal peptide" evidence="2">
    <location>
        <begin position="1"/>
        <end position="18"/>
    </location>
</feature>
<gene>
    <name evidence="3" type="ORF">GLAREA_03627</name>
</gene>
<keyword evidence="1 2" id="KW-0732">Signal</keyword>
<dbReference type="InterPro" id="IPR051477">
    <property type="entry name" value="Expansin_CellWall"/>
</dbReference>
<dbReference type="InterPro" id="IPR036908">
    <property type="entry name" value="RlpA-like_sf"/>
</dbReference>
<dbReference type="GeneID" id="19462682"/>
<dbReference type="KEGG" id="glz:GLAREA_03627"/>
<dbReference type="SUPFAM" id="SSF50685">
    <property type="entry name" value="Barwin-like endoglucanases"/>
    <property type="match status" value="1"/>
</dbReference>
<protein>
    <submittedName>
        <fullName evidence="3">Barwin-like endoglucanase</fullName>
    </submittedName>
</protein>
<dbReference type="Proteomes" id="UP000016922">
    <property type="component" value="Unassembled WGS sequence"/>
</dbReference>
<dbReference type="PANTHER" id="PTHR31836:SF28">
    <property type="entry name" value="SRCR DOMAIN-CONTAINING PROTEIN-RELATED"/>
    <property type="match status" value="1"/>
</dbReference>
<evidence type="ECO:0000256" key="1">
    <source>
        <dbReference type="ARBA" id="ARBA00022729"/>
    </source>
</evidence>
<name>S3CYI0_GLAL2</name>
<dbReference type="CDD" id="cd22191">
    <property type="entry name" value="DPBB_RlpA_EXP_N-like"/>
    <property type="match status" value="1"/>
</dbReference>
<proteinExistence type="predicted"/>
<sequence length="147" mass="15455">MQFQLSTLLMALATSVIAAPNPVTETGLSKRVDHFGLATVYTQNGGTGSCGKKNSDSAHIVALSNYWQKNQSPGPYCGRKVQVTNTGSNDGVGGKGNTIIATVADTCPGCDENHIDFSVGSWNQLTNNAAFGTANIKWHFCNANGQC</sequence>
<evidence type="ECO:0000256" key="2">
    <source>
        <dbReference type="SAM" id="SignalP"/>
    </source>
</evidence>
<dbReference type="HOGENOM" id="CLU_047639_6_0_1"/>
<feature type="chain" id="PRO_5004507904" evidence="2">
    <location>
        <begin position="19"/>
        <end position="147"/>
    </location>
</feature>
<dbReference type="EMBL" id="KE145363">
    <property type="protein sequence ID" value="EPE30660.1"/>
    <property type="molecule type" value="Genomic_DNA"/>
</dbReference>
<dbReference type="OMA" id="PKYCGRK"/>